<feature type="compositionally biased region" description="Low complexity" evidence="2">
    <location>
        <begin position="332"/>
        <end position="341"/>
    </location>
</feature>
<gene>
    <name evidence="5" type="primary">LOC102806137</name>
</gene>
<feature type="domain" description="SH2" evidence="3">
    <location>
        <begin position="174"/>
        <end position="275"/>
    </location>
</feature>
<dbReference type="InterPro" id="IPR000980">
    <property type="entry name" value="SH2"/>
</dbReference>
<reference evidence="5" key="1">
    <citation type="submission" date="2025-08" db="UniProtKB">
        <authorList>
            <consortium name="RefSeq"/>
        </authorList>
    </citation>
    <scope>IDENTIFICATION</scope>
    <source>
        <tissue evidence="5">Testes</tissue>
    </source>
</reference>
<protein>
    <submittedName>
        <fullName evidence="5">Uncharacterized protein LOC102806137</fullName>
    </submittedName>
</protein>
<organism evidence="4 5">
    <name type="scientific">Saccoglossus kowalevskii</name>
    <name type="common">Acorn worm</name>
    <dbReference type="NCBI Taxonomy" id="10224"/>
    <lineage>
        <taxon>Eukaryota</taxon>
        <taxon>Metazoa</taxon>
        <taxon>Hemichordata</taxon>
        <taxon>Enteropneusta</taxon>
        <taxon>Harrimaniidae</taxon>
        <taxon>Saccoglossus</taxon>
    </lineage>
</organism>
<evidence type="ECO:0000256" key="1">
    <source>
        <dbReference type="PROSITE-ProRule" id="PRU00191"/>
    </source>
</evidence>
<feature type="region of interest" description="Disordered" evidence="2">
    <location>
        <begin position="77"/>
        <end position="139"/>
    </location>
</feature>
<dbReference type="InterPro" id="IPR036860">
    <property type="entry name" value="SH2_dom_sf"/>
</dbReference>
<dbReference type="PROSITE" id="PS50001">
    <property type="entry name" value="SH2"/>
    <property type="match status" value="1"/>
</dbReference>
<keyword evidence="1" id="KW-0727">SH2 domain</keyword>
<feature type="compositionally biased region" description="Low complexity" evidence="2">
    <location>
        <begin position="310"/>
        <end position="319"/>
    </location>
</feature>
<feature type="region of interest" description="Disordered" evidence="2">
    <location>
        <begin position="297"/>
        <end position="362"/>
    </location>
</feature>
<feature type="compositionally biased region" description="Polar residues" evidence="2">
    <location>
        <begin position="110"/>
        <end position="121"/>
    </location>
</feature>
<evidence type="ECO:0000256" key="2">
    <source>
        <dbReference type="SAM" id="MobiDB-lite"/>
    </source>
</evidence>
<proteinExistence type="predicted"/>
<sequence>MANPTVDVVFSLEGIKQHTVAVSLGSSVRYSLHSLMSSLGARPAEMVVYDINQDLHVDWDCTIDSLVSHKLLIHPKGQGNGKTKDHSASLPQSVPNVYTPPPEVPPPRISSATKVSRSKSCPTKPIGFRTQPRVPQTHADDMPIYPPPPVPGQPPVMELDEDVNERYHPSALSCYHGRVNVKEVEMIMKEHLDTPFSYLIRDSMSKNNCYTISVIYRNRQMFHFNIFVDNERPTSPWYYVSKDMKFRSMGQLLEYFQNNHIPGQHVHDLRLLYPINKTEEKIDPSYTSLTSPAFDVQSLQPARVRRSRQQRSASLTSTQSPPPIPGDHPSRRSSLQSSSSGGRLGQGYIEMLGDGSQPPREPLPDYCEANRGTFSSIEELKSRLTRMEVSGRQKCSCGLDLEDSILVDDWRVHLSTDPETSGQIFYAKADNSQVLWDLPVEVHDKLCQVNPKKLAYIEHLLRYNDNRY</sequence>
<dbReference type="SMART" id="SM00252">
    <property type="entry name" value="SH2"/>
    <property type="match status" value="1"/>
</dbReference>
<evidence type="ECO:0000313" key="4">
    <source>
        <dbReference type="Proteomes" id="UP000694865"/>
    </source>
</evidence>
<feature type="compositionally biased region" description="Pro residues" evidence="2">
    <location>
        <begin position="98"/>
        <end position="108"/>
    </location>
</feature>
<evidence type="ECO:0000259" key="3">
    <source>
        <dbReference type="PROSITE" id="PS50001"/>
    </source>
</evidence>
<evidence type="ECO:0000313" key="5">
    <source>
        <dbReference type="RefSeq" id="XP_006820602.1"/>
    </source>
</evidence>
<dbReference type="Gene3D" id="3.30.505.10">
    <property type="entry name" value="SH2 domain"/>
    <property type="match status" value="1"/>
</dbReference>
<dbReference type="GeneID" id="102806137"/>
<dbReference type="RefSeq" id="XP_006820602.1">
    <property type="nucleotide sequence ID" value="XM_006820539.1"/>
</dbReference>
<dbReference type="Pfam" id="PF00017">
    <property type="entry name" value="SH2"/>
    <property type="match status" value="1"/>
</dbReference>
<accession>A0ABM0MKR1</accession>
<keyword evidence="4" id="KW-1185">Reference proteome</keyword>
<dbReference type="Proteomes" id="UP000694865">
    <property type="component" value="Unplaced"/>
</dbReference>
<dbReference type="CDD" id="cd00173">
    <property type="entry name" value="SH2"/>
    <property type="match status" value="1"/>
</dbReference>
<dbReference type="SUPFAM" id="SSF55550">
    <property type="entry name" value="SH2 domain"/>
    <property type="match status" value="1"/>
</dbReference>
<name>A0ABM0MKR1_SACKO</name>